<dbReference type="SMART" id="SM00341">
    <property type="entry name" value="HRDC"/>
    <property type="match status" value="1"/>
</dbReference>
<dbReference type="InterPro" id="IPR036397">
    <property type="entry name" value="RNaseH_sf"/>
</dbReference>
<dbReference type="STRING" id="703135.A0A2A9NZ95"/>
<dbReference type="CDD" id="cd06147">
    <property type="entry name" value="Rrp6p_like_exo"/>
    <property type="match status" value="1"/>
</dbReference>
<evidence type="ECO:0000256" key="4">
    <source>
        <dbReference type="ARBA" id="ARBA00022801"/>
    </source>
</evidence>
<gene>
    <name evidence="11" type="ORF">AMATHDRAFT_137825</name>
</gene>
<evidence type="ECO:0000256" key="3">
    <source>
        <dbReference type="ARBA" id="ARBA00022722"/>
    </source>
</evidence>
<dbReference type="PANTHER" id="PTHR12124">
    <property type="entry name" value="POLYMYOSITIS/SCLERODERMA AUTOANTIGEN-RELATED"/>
    <property type="match status" value="1"/>
</dbReference>
<dbReference type="GO" id="GO:0000175">
    <property type="term" value="F:3'-5'-RNA exonuclease activity"/>
    <property type="evidence" value="ECO:0007669"/>
    <property type="project" value="InterPro"/>
</dbReference>
<dbReference type="Proteomes" id="UP000242287">
    <property type="component" value="Unassembled WGS sequence"/>
</dbReference>
<evidence type="ECO:0000259" key="10">
    <source>
        <dbReference type="PROSITE" id="PS50967"/>
    </source>
</evidence>
<dbReference type="InterPro" id="IPR012337">
    <property type="entry name" value="RNaseH-like_sf"/>
</dbReference>
<protein>
    <recommendedName>
        <fullName evidence="10">HRDC domain-containing protein</fullName>
    </recommendedName>
</protein>
<dbReference type="EMBL" id="KZ301974">
    <property type="protein sequence ID" value="PFH53303.1"/>
    <property type="molecule type" value="Genomic_DNA"/>
</dbReference>
<feature type="region of interest" description="Disordered" evidence="9">
    <location>
        <begin position="825"/>
        <end position="880"/>
    </location>
</feature>
<dbReference type="Gene3D" id="1.10.150.80">
    <property type="entry name" value="HRDC domain"/>
    <property type="match status" value="1"/>
</dbReference>
<name>A0A2A9NZ95_9AGAR</name>
<evidence type="ECO:0000313" key="12">
    <source>
        <dbReference type="Proteomes" id="UP000242287"/>
    </source>
</evidence>
<keyword evidence="12" id="KW-1185">Reference proteome</keyword>
<keyword evidence="7" id="KW-0539">Nucleus</keyword>
<feature type="domain" description="HRDC" evidence="10">
    <location>
        <begin position="491"/>
        <end position="572"/>
    </location>
</feature>
<dbReference type="SUPFAM" id="SSF47819">
    <property type="entry name" value="HRDC-like"/>
    <property type="match status" value="1"/>
</dbReference>
<dbReference type="GO" id="GO:0000176">
    <property type="term" value="C:nuclear exosome (RNase complex)"/>
    <property type="evidence" value="ECO:0007669"/>
    <property type="project" value="InterPro"/>
</dbReference>
<dbReference type="GO" id="GO:0071038">
    <property type="term" value="P:TRAMP-dependent tRNA surveillance pathway"/>
    <property type="evidence" value="ECO:0007669"/>
    <property type="project" value="TreeGrafter"/>
</dbReference>
<dbReference type="InterPro" id="IPR012588">
    <property type="entry name" value="Exosome-assoc_fac_Rrp6_N"/>
</dbReference>
<sequence length="880" mass="98884">MDTDPSSFDQLNKNLQQYALKATRHALHIPSDVAFHRSMDSTLGKDIDAVSVRILALTNSLLSLGSNLDLTIEAKGRGQGKSPLENQDDVVDSFHSLVVDPVDRLLERTDMCLDEYLGRTKPPAIIINPTISNKPAKKSMQAFTGHLDPALQHAAHISKPQQQFKRKPDNSDGPWYPSLFHKYNAKVPLGYDYRDPQEQGDEAPIQNHPYRYEIVHFTPPQHMFVSQTSVSPLPLSATPYTWVSTLDAFQAMLSKLRQVQEIAVDLEHHNYRTYSGFVCLMQLSTRQEDWIVDTLALREELVELNEVFTDPEIVKVFHGAESDIVWLQQDFNLYVVNLFDTFHASKLLDFPRHGLANLLEMYCDIIPDKKYQLADWRIRPLPEEMIQYARSDTHFLLYIYDCLRNALIDRSRSSSPSGTLSSWCSSTPVPASGTVPSLLLIAISRSRDTSLRTYQKEMYDTICGSGPNGWDTLARKWNKPLLLANNDSAIGKVQRSIYYSTHAWRDKVAREEDESIRYVLPNHYLFLLAEQPPSDMATLLKAFPSGPPPVIRRRAQELLDVVREALKASSLSALPTDAANNENNIAASQSSDSIHSETAADEEANCNVQLLQRSVAEIDIWTISDIPKAVNGSSLFKSKSSPVPAPNVKPIASRMSSLFGRLVCALWSLLMPSIRFLQDPCRVEPTTRFKDLVSRINSTLVIAPSLTKVCVCELSAELELIPHIKLRINNATEITVHPQTKAEPVTDMLGVDIEIPFISAAERKPKMSDPRTEDTIVVVGQGRMKKRKHKNVALSARANREIANVSDGTTTDNQEDFDFAAASNILDNNSDNEAEERVTKPQKPKKQTQMTKGQFYGEFPAPPKASSEFRRGNQSFTFRK</sequence>
<dbReference type="GO" id="GO:0071036">
    <property type="term" value="P:nuclear polyadenylation-dependent snoRNA catabolic process"/>
    <property type="evidence" value="ECO:0007669"/>
    <property type="project" value="TreeGrafter"/>
</dbReference>
<dbReference type="InterPro" id="IPR010997">
    <property type="entry name" value="HRDC-like_sf"/>
</dbReference>
<comment type="similarity">
    <text evidence="8">Belongs to the exosome component 10/RRP6 family.</text>
</comment>
<dbReference type="Pfam" id="PF00570">
    <property type="entry name" value="HRDC"/>
    <property type="match status" value="1"/>
</dbReference>
<dbReference type="GO" id="GO:0000467">
    <property type="term" value="P:exonucleolytic trimming to generate mature 3'-end of 5.8S rRNA from tricistronic rRNA transcript (SSU-rRNA, 5.8S rRNA, LSU-rRNA)"/>
    <property type="evidence" value="ECO:0007669"/>
    <property type="project" value="InterPro"/>
</dbReference>
<keyword evidence="2" id="KW-0698">rRNA processing</keyword>
<dbReference type="InterPro" id="IPR002121">
    <property type="entry name" value="HRDC_dom"/>
</dbReference>
<dbReference type="GO" id="GO:0071035">
    <property type="term" value="P:nuclear polyadenylation-dependent rRNA catabolic process"/>
    <property type="evidence" value="ECO:0007669"/>
    <property type="project" value="TreeGrafter"/>
</dbReference>
<dbReference type="PANTHER" id="PTHR12124:SF47">
    <property type="entry name" value="EXOSOME COMPONENT 10"/>
    <property type="match status" value="1"/>
</dbReference>
<dbReference type="GO" id="GO:0071039">
    <property type="term" value="P:nuclear polyadenylation-dependent CUT catabolic process"/>
    <property type="evidence" value="ECO:0007669"/>
    <property type="project" value="TreeGrafter"/>
</dbReference>
<dbReference type="InterPro" id="IPR045092">
    <property type="entry name" value="Rrp6-like"/>
</dbReference>
<dbReference type="OrthoDB" id="2250022at2759"/>
<evidence type="ECO:0000256" key="7">
    <source>
        <dbReference type="ARBA" id="ARBA00023242"/>
    </source>
</evidence>
<dbReference type="GO" id="GO:0005730">
    <property type="term" value="C:nucleolus"/>
    <property type="evidence" value="ECO:0007669"/>
    <property type="project" value="TreeGrafter"/>
</dbReference>
<dbReference type="GO" id="GO:0000166">
    <property type="term" value="F:nucleotide binding"/>
    <property type="evidence" value="ECO:0007669"/>
    <property type="project" value="InterPro"/>
</dbReference>
<accession>A0A2A9NZ95</accession>
<dbReference type="GO" id="GO:0003727">
    <property type="term" value="F:single-stranded RNA binding"/>
    <property type="evidence" value="ECO:0007669"/>
    <property type="project" value="TreeGrafter"/>
</dbReference>
<dbReference type="GO" id="GO:0071044">
    <property type="term" value="P:histone mRNA catabolic process"/>
    <property type="evidence" value="ECO:0007669"/>
    <property type="project" value="TreeGrafter"/>
</dbReference>
<organism evidence="11 12">
    <name type="scientific">Amanita thiersii Skay4041</name>
    <dbReference type="NCBI Taxonomy" id="703135"/>
    <lineage>
        <taxon>Eukaryota</taxon>
        <taxon>Fungi</taxon>
        <taxon>Dikarya</taxon>
        <taxon>Basidiomycota</taxon>
        <taxon>Agaricomycotina</taxon>
        <taxon>Agaricomycetes</taxon>
        <taxon>Agaricomycetidae</taxon>
        <taxon>Agaricales</taxon>
        <taxon>Pluteineae</taxon>
        <taxon>Amanitaceae</taxon>
        <taxon>Amanita</taxon>
    </lineage>
</organism>
<evidence type="ECO:0000256" key="9">
    <source>
        <dbReference type="SAM" id="MobiDB-lite"/>
    </source>
</evidence>
<dbReference type="Pfam" id="PF01612">
    <property type="entry name" value="DNA_pol_A_exo1"/>
    <property type="match status" value="1"/>
</dbReference>
<evidence type="ECO:0000256" key="2">
    <source>
        <dbReference type="ARBA" id="ARBA00022552"/>
    </source>
</evidence>
<dbReference type="InterPro" id="IPR044876">
    <property type="entry name" value="HRDC_dom_sf"/>
</dbReference>
<dbReference type="SMART" id="SM00474">
    <property type="entry name" value="35EXOc"/>
    <property type="match status" value="1"/>
</dbReference>
<evidence type="ECO:0000256" key="5">
    <source>
        <dbReference type="ARBA" id="ARBA00022835"/>
    </source>
</evidence>
<proteinExistence type="inferred from homology"/>
<keyword evidence="4" id="KW-0378">Hydrolase</keyword>
<dbReference type="Pfam" id="PF08066">
    <property type="entry name" value="PMC2NT"/>
    <property type="match status" value="1"/>
</dbReference>
<evidence type="ECO:0000256" key="8">
    <source>
        <dbReference type="ARBA" id="ARBA00043957"/>
    </source>
</evidence>
<reference evidence="11 12" key="1">
    <citation type="submission" date="2014-02" db="EMBL/GenBank/DDBJ databases">
        <title>Transposable element dynamics among asymbiotic and ectomycorrhizal Amanita fungi.</title>
        <authorList>
            <consortium name="DOE Joint Genome Institute"/>
            <person name="Hess J."/>
            <person name="Skrede I."/>
            <person name="Wolfe B."/>
            <person name="LaButti K."/>
            <person name="Ohm R.A."/>
            <person name="Grigoriev I.V."/>
            <person name="Pringle A."/>
        </authorList>
    </citation>
    <scope>NUCLEOTIDE SEQUENCE [LARGE SCALE GENOMIC DNA]</scope>
    <source>
        <strain evidence="11 12">SKay4041</strain>
    </source>
</reference>
<keyword evidence="3" id="KW-0540">Nuclease</keyword>
<dbReference type="PROSITE" id="PS50967">
    <property type="entry name" value="HRDC"/>
    <property type="match status" value="1"/>
</dbReference>
<dbReference type="AlphaFoldDB" id="A0A2A9NZ95"/>
<dbReference type="GO" id="GO:0071051">
    <property type="term" value="P:poly(A)-dependent snoRNA 3'-end processing"/>
    <property type="evidence" value="ECO:0007669"/>
    <property type="project" value="TreeGrafter"/>
</dbReference>
<dbReference type="GO" id="GO:0071037">
    <property type="term" value="P:nuclear polyadenylation-dependent snRNA catabolic process"/>
    <property type="evidence" value="ECO:0007669"/>
    <property type="project" value="TreeGrafter"/>
</dbReference>
<keyword evidence="5" id="KW-0271">Exosome</keyword>
<dbReference type="SUPFAM" id="SSF53098">
    <property type="entry name" value="Ribonuclease H-like"/>
    <property type="match status" value="1"/>
</dbReference>
<evidence type="ECO:0000256" key="6">
    <source>
        <dbReference type="ARBA" id="ARBA00022839"/>
    </source>
</evidence>
<comment type="subcellular location">
    <subcellularLocation>
        <location evidence="1">Nucleus</location>
    </subcellularLocation>
</comment>
<dbReference type="InterPro" id="IPR002562">
    <property type="entry name" value="3'-5'_exonuclease_dom"/>
</dbReference>
<dbReference type="InterPro" id="IPR049559">
    <property type="entry name" value="Rrp6p-like_exo"/>
</dbReference>
<evidence type="ECO:0000256" key="1">
    <source>
        <dbReference type="ARBA" id="ARBA00004123"/>
    </source>
</evidence>
<keyword evidence="6" id="KW-0269">Exonuclease</keyword>
<dbReference type="FunFam" id="3.30.420.10:FF:000059">
    <property type="entry name" value="Exosome complex exonuclease Rrp6"/>
    <property type="match status" value="1"/>
</dbReference>
<evidence type="ECO:0000313" key="11">
    <source>
        <dbReference type="EMBL" id="PFH53303.1"/>
    </source>
</evidence>
<dbReference type="GO" id="GO:0071040">
    <property type="term" value="P:nuclear polyadenylation-dependent antisense transcript catabolic process"/>
    <property type="evidence" value="ECO:0007669"/>
    <property type="project" value="TreeGrafter"/>
</dbReference>
<dbReference type="Gene3D" id="3.30.420.10">
    <property type="entry name" value="Ribonuclease H-like superfamily/Ribonuclease H"/>
    <property type="match status" value="1"/>
</dbReference>